<keyword evidence="2" id="KW-0808">Transferase</keyword>
<dbReference type="InterPro" id="IPR051690">
    <property type="entry name" value="PseI-like"/>
</dbReference>
<dbReference type="GO" id="GO:0050462">
    <property type="term" value="F:N-acetylneuraminate synthase activity"/>
    <property type="evidence" value="ECO:0007669"/>
    <property type="project" value="UniProtKB-EC"/>
</dbReference>
<protein>
    <submittedName>
        <fullName evidence="2">N-acetylneuraminate synthase</fullName>
        <ecNumber evidence="2">2.5.1.56</ecNumber>
    </submittedName>
</protein>
<organism evidence="2">
    <name type="scientific">uncultured bacterium contig00009</name>
    <dbReference type="NCBI Taxonomy" id="1181501"/>
    <lineage>
        <taxon>Bacteria</taxon>
        <taxon>environmental samples</taxon>
    </lineage>
</organism>
<accession>A0A806KDW4</accession>
<dbReference type="EC" id="2.5.1.56" evidence="2"/>
<sequence length="291" mass="33793">MIKYEYPYVIAEIGCNHMGDMEIAREMIQTARIFCKVDAVKFQKRCNRELLSPEQYNAPHSVPYNSYGATYGEHREFLEFNIDQHIQLKKWCEESKITYSCSVWDMTSAKEIATLNPEFIKIPSASNNNYNMLQWLCDNYPGEIQISVGMTTRAEEDELITFFEKNGRYKDLTILACTSGYPVPDSDMCLLEITRLRELYENRVRRIGFSNHHAGIALDVVAYTLGATVFERHFTLNRTWKGTDHAASLEPDGLRRTKRNLLSTREALTFKNEEILPIEKVQRDKLKYKGD</sequence>
<name>A0A806KDW4_9BACT</name>
<dbReference type="GO" id="GO:0016051">
    <property type="term" value="P:carbohydrate biosynthetic process"/>
    <property type="evidence" value="ECO:0007669"/>
    <property type="project" value="InterPro"/>
</dbReference>
<dbReference type="PANTHER" id="PTHR42966">
    <property type="entry name" value="N-ACETYLNEURAMINATE SYNTHASE"/>
    <property type="match status" value="1"/>
</dbReference>
<evidence type="ECO:0000259" key="1">
    <source>
        <dbReference type="Pfam" id="PF03102"/>
    </source>
</evidence>
<dbReference type="Pfam" id="PF03102">
    <property type="entry name" value="NeuB"/>
    <property type="match status" value="1"/>
</dbReference>
<dbReference type="Gene3D" id="3.20.20.70">
    <property type="entry name" value="Aldolase class I"/>
    <property type="match status" value="1"/>
</dbReference>
<proteinExistence type="predicted"/>
<dbReference type="InterPro" id="IPR013785">
    <property type="entry name" value="Aldolase_TIM"/>
</dbReference>
<reference evidence="2" key="1">
    <citation type="submission" date="2012-03" db="EMBL/GenBank/DDBJ databases">
        <title>Functional metagenomics reveals considerable lignocellulase gene clusters in the gut microbiome of a wood-feeding higher termite.</title>
        <authorList>
            <person name="Liu N."/>
        </authorList>
    </citation>
    <scope>NUCLEOTIDE SEQUENCE</scope>
</reference>
<dbReference type="AlphaFoldDB" id="A0A806KDW4"/>
<evidence type="ECO:0000313" key="2">
    <source>
        <dbReference type="EMBL" id="AGS52805.1"/>
    </source>
</evidence>
<dbReference type="PANTHER" id="PTHR42966:SF1">
    <property type="entry name" value="SIALIC ACID SYNTHASE"/>
    <property type="match status" value="1"/>
</dbReference>
<dbReference type="GO" id="GO:0047444">
    <property type="term" value="F:N-acylneuraminate-9-phosphate synthase activity"/>
    <property type="evidence" value="ECO:0007669"/>
    <property type="project" value="TreeGrafter"/>
</dbReference>
<dbReference type="InterPro" id="IPR013132">
    <property type="entry name" value="PseI/NeuA/B-like_N"/>
</dbReference>
<dbReference type="SUPFAM" id="SSF51569">
    <property type="entry name" value="Aldolase"/>
    <property type="match status" value="1"/>
</dbReference>
<feature type="domain" description="PseI/NeuA/B-like" evidence="1">
    <location>
        <begin position="27"/>
        <end position="269"/>
    </location>
</feature>
<dbReference type="EMBL" id="JQ844213">
    <property type="protein sequence ID" value="AGS52805.1"/>
    <property type="molecule type" value="Genomic_DNA"/>
</dbReference>